<evidence type="ECO:0000256" key="4">
    <source>
        <dbReference type="ARBA" id="ARBA00023315"/>
    </source>
</evidence>
<dbReference type="NCBIfam" id="TIGR00667">
    <property type="entry name" value="aat"/>
    <property type="match status" value="1"/>
</dbReference>
<dbReference type="HAMAP" id="MF_00688">
    <property type="entry name" value="Leu_Phe_trans"/>
    <property type="match status" value="1"/>
</dbReference>
<evidence type="ECO:0000256" key="7">
    <source>
        <dbReference type="ARBA" id="ARBA00051538"/>
    </source>
</evidence>
<comment type="similarity">
    <text evidence="9 15">Belongs to the L/F-transferase family.</text>
</comment>
<comment type="catalytic activity">
    <reaction evidence="6 15">
        <text>N-terminal L-arginyl-[protein] + L-leucyl-tRNA(Leu) = N-terminal L-leucyl-L-arginyl-[protein] + tRNA(Leu) + H(+)</text>
        <dbReference type="Rhea" id="RHEA:50416"/>
        <dbReference type="Rhea" id="RHEA-COMP:9613"/>
        <dbReference type="Rhea" id="RHEA-COMP:9622"/>
        <dbReference type="Rhea" id="RHEA-COMP:12672"/>
        <dbReference type="Rhea" id="RHEA-COMP:12673"/>
        <dbReference type="ChEBI" id="CHEBI:15378"/>
        <dbReference type="ChEBI" id="CHEBI:64719"/>
        <dbReference type="ChEBI" id="CHEBI:78442"/>
        <dbReference type="ChEBI" id="CHEBI:78494"/>
        <dbReference type="ChEBI" id="CHEBI:133044"/>
        <dbReference type="EC" id="2.3.2.6"/>
    </reaction>
</comment>
<evidence type="ECO:0000256" key="6">
    <source>
        <dbReference type="ARBA" id="ARBA00050652"/>
    </source>
</evidence>
<dbReference type="Gene3D" id="3.40.630.70">
    <property type="entry name" value="Leucyl/phenylalanyl-tRNA-protein transferase, C-terminal domain"/>
    <property type="match status" value="1"/>
</dbReference>
<organism evidence="16">
    <name type="scientific">uncultured delta proteobacterium</name>
    <dbReference type="NCBI Taxonomy" id="34034"/>
    <lineage>
        <taxon>Bacteria</taxon>
        <taxon>Deltaproteobacteria</taxon>
        <taxon>environmental samples</taxon>
    </lineage>
</organism>
<dbReference type="Pfam" id="PF03588">
    <property type="entry name" value="Leu_Phe_trans"/>
    <property type="match status" value="1"/>
</dbReference>
<comment type="function">
    <text evidence="8 15">Functions in the N-end rule pathway of protein degradation where it conjugates Leu, Phe and, less efficiently, Met from aminoacyl-tRNAs to the N-termini of proteins containing an N-terminal arginine or lysine.</text>
</comment>
<dbReference type="InterPro" id="IPR042221">
    <property type="entry name" value="Leu/Phe-tRNA_Trfase_N"/>
</dbReference>
<evidence type="ECO:0000256" key="14">
    <source>
        <dbReference type="ARBA" id="ARBA00083640"/>
    </source>
</evidence>
<comment type="catalytic activity">
    <reaction evidence="5 15">
        <text>L-phenylalanyl-tRNA(Phe) + an N-terminal L-alpha-aminoacyl-[protein] = an N-terminal L-phenylalanyl-L-alpha-aminoacyl-[protein] + tRNA(Phe)</text>
        <dbReference type="Rhea" id="RHEA:43632"/>
        <dbReference type="Rhea" id="RHEA-COMP:9668"/>
        <dbReference type="Rhea" id="RHEA-COMP:9699"/>
        <dbReference type="Rhea" id="RHEA-COMP:10636"/>
        <dbReference type="Rhea" id="RHEA-COMP:10637"/>
        <dbReference type="ChEBI" id="CHEBI:78442"/>
        <dbReference type="ChEBI" id="CHEBI:78531"/>
        <dbReference type="ChEBI" id="CHEBI:78597"/>
        <dbReference type="ChEBI" id="CHEBI:83561"/>
        <dbReference type="EC" id="2.3.2.6"/>
    </reaction>
</comment>
<dbReference type="InterPro" id="IPR042203">
    <property type="entry name" value="Leu/Phe-tRNA_Trfase_C"/>
</dbReference>
<dbReference type="GO" id="GO:0008914">
    <property type="term" value="F:leucyl-tRNA--protein transferase activity"/>
    <property type="evidence" value="ECO:0007669"/>
    <property type="project" value="UniProtKB-UniRule"/>
</dbReference>
<dbReference type="FunFam" id="3.30.70.3550:FF:000001">
    <property type="entry name" value="Leucyl/phenylalanyl-tRNA--protein transferase"/>
    <property type="match status" value="1"/>
</dbReference>
<gene>
    <name evidence="15 16" type="primary">aat</name>
    <name evidence="16" type="ORF">KL86DPRO_50071</name>
</gene>
<evidence type="ECO:0000256" key="5">
    <source>
        <dbReference type="ARBA" id="ARBA00050607"/>
    </source>
</evidence>
<sequence>MPVFLSTNSGKFPPLWAASPEGLLAVGGDLSRERLLAAYANGIFPWYDADTPILWWTPPERCILRPEEAHIPRSLRRVLNSRCFSITLDTAFARVIRSCARARRPGQKGTWIVPEMAAAYTDLHAAGYAHSVEAWRDGELVGGLYGVALGGGFFGESMFFTAPEASKVSFVWLARLLHAWGFTLIDCQQVTDHLLRFGAYAVPRDTFMEALGEALRLPSAPGKWVIPKGFFPL</sequence>
<dbReference type="GO" id="GO:0005737">
    <property type="term" value="C:cytoplasm"/>
    <property type="evidence" value="ECO:0007669"/>
    <property type="project" value="UniProtKB-SubCell"/>
</dbReference>
<evidence type="ECO:0000256" key="15">
    <source>
        <dbReference type="HAMAP-Rule" id="MF_00688"/>
    </source>
</evidence>
<accession>A0A212KBQ8</accession>
<dbReference type="PANTHER" id="PTHR30098:SF2">
    <property type="entry name" value="LEUCYL_PHENYLALANYL-TRNA--PROTEIN TRANSFERASE"/>
    <property type="match status" value="1"/>
</dbReference>
<evidence type="ECO:0000256" key="3">
    <source>
        <dbReference type="ARBA" id="ARBA00022679"/>
    </source>
</evidence>
<evidence type="ECO:0000256" key="8">
    <source>
        <dbReference type="ARBA" id="ARBA00054043"/>
    </source>
</evidence>
<keyword evidence="4 15" id="KW-0012">Acyltransferase</keyword>
<evidence type="ECO:0000256" key="1">
    <source>
        <dbReference type="ARBA" id="ARBA00004496"/>
    </source>
</evidence>
<dbReference type="EC" id="2.3.2.6" evidence="10 15"/>
<comment type="catalytic activity">
    <reaction evidence="7 15">
        <text>N-terminal L-lysyl-[protein] + L-leucyl-tRNA(Leu) = N-terminal L-leucyl-L-lysyl-[protein] + tRNA(Leu) + H(+)</text>
        <dbReference type="Rhea" id="RHEA:12340"/>
        <dbReference type="Rhea" id="RHEA-COMP:9613"/>
        <dbReference type="Rhea" id="RHEA-COMP:9622"/>
        <dbReference type="Rhea" id="RHEA-COMP:12670"/>
        <dbReference type="Rhea" id="RHEA-COMP:12671"/>
        <dbReference type="ChEBI" id="CHEBI:15378"/>
        <dbReference type="ChEBI" id="CHEBI:65249"/>
        <dbReference type="ChEBI" id="CHEBI:78442"/>
        <dbReference type="ChEBI" id="CHEBI:78494"/>
        <dbReference type="ChEBI" id="CHEBI:133043"/>
        <dbReference type="EC" id="2.3.2.6"/>
    </reaction>
</comment>
<proteinExistence type="inferred from homology"/>
<comment type="subcellular location">
    <subcellularLocation>
        <location evidence="1 15">Cytoplasm</location>
    </subcellularLocation>
</comment>
<evidence type="ECO:0000256" key="13">
    <source>
        <dbReference type="ARBA" id="ARBA00077165"/>
    </source>
</evidence>
<keyword evidence="2 15" id="KW-0963">Cytoplasm</keyword>
<dbReference type="Gene3D" id="3.30.70.3550">
    <property type="entry name" value="Leucyl/phenylalanyl-tRNA-protein transferase, N-terminal domain"/>
    <property type="match status" value="1"/>
</dbReference>
<dbReference type="SUPFAM" id="SSF55729">
    <property type="entry name" value="Acyl-CoA N-acyltransferases (Nat)"/>
    <property type="match status" value="1"/>
</dbReference>
<evidence type="ECO:0000313" key="16">
    <source>
        <dbReference type="EMBL" id="SBW09113.1"/>
    </source>
</evidence>
<name>A0A212KBQ8_9DELT</name>
<evidence type="ECO:0000256" key="10">
    <source>
        <dbReference type="ARBA" id="ARBA00066767"/>
    </source>
</evidence>
<reference evidence="16" key="1">
    <citation type="submission" date="2016-04" db="EMBL/GenBank/DDBJ databases">
        <authorList>
            <person name="Evans L.H."/>
            <person name="Alamgir A."/>
            <person name="Owens N."/>
            <person name="Weber N.D."/>
            <person name="Virtaneva K."/>
            <person name="Barbian K."/>
            <person name="Babar A."/>
            <person name="Rosenke K."/>
        </authorList>
    </citation>
    <scope>NUCLEOTIDE SEQUENCE</scope>
    <source>
        <strain evidence="16">86</strain>
    </source>
</reference>
<keyword evidence="3 15" id="KW-0808">Transferase</keyword>
<dbReference type="InterPro" id="IPR004616">
    <property type="entry name" value="Leu/Phe-tRNA_Trfase"/>
</dbReference>
<dbReference type="AlphaFoldDB" id="A0A212KBQ8"/>
<evidence type="ECO:0000256" key="9">
    <source>
        <dbReference type="ARBA" id="ARBA00061535"/>
    </source>
</evidence>
<dbReference type="GO" id="GO:0030163">
    <property type="term" value="P:protein catabolic process"/>
    <property type="evidence" value="ECO:0007669"/>
    <property type="project" value="UniProtKB-UniRule"/>
</dbReference>
<evidence type="ECO:0000256" key="11">
    <source>
        <dbReference type="ARBA" id="ARBA00074372"/>
    </source>
</evidence>
<evidence type="ECO:0000256" key="2">
    <source>
        <dbReference type="ARBA" id="ARBA00022490"/>
    </source>
</evidence>
<protein>
    <recommendedName>
        <fullName evidence="11 15">Leucyl/phenylalanyl-tRNA--protein transferase</fullName>
        <ecNumber evidence="10 15">2.3.2.6</ecNumber>
    </recommendedName>
    <alternativeName>
        <fullName evidence="12 15">L/F-transferase</fullName>
    </alternativeName>
    <alternativeName>
        <fullName evidence="13 15">Leucyltransferase</fullName>
    </alternativeName>
    <alternativeName>
        <fullName evidence="14 15">Phenyalanyltransferase</fullName>
    </alternativeName>
</protein>
<dbReference type="PANTHER" id="PTHR30098">
    <property type="entry name" value="LEUCYL/PHENYLALANYL-TRNA--PROTEIN TRANSFERASE"/>
    <property type="match status" value="1"/>
</dbReference>
<evidence type="ECO:0000256" key="12">
    <source>
        <dbReference type="ARBA" id="ARBA00077136"/>
    </source>
</evidence>
<dbReference type="EMBL" id="FLUQ01000005">
    <property type="protein sequence ID" value="SBW09113.1"/>
    <property type="molecule type" value="Genomic_DNA"/>
</dbReference>
<dbReference type="InterPro" id="IPR016181">
    <property type="entry name" value="Acyl_CoA_acyltransferase"/>
</dbReference>